<dbReference type="RefSeq" id="WP_205005282.1">
    <property type="nucleotide sequence ID" value="NZ_CBCRXA010000002.1"/>
</dbReference>
<keyword evidence="4" id="KW-0677">Repeat</keyword>
<keyword evidence="3 7" id="KW-0732">Signal</keyword>
<feature type="domain" description="NlpC/P60" evidence="9">
    <location>
        <begin position="25"/>
        <end position="155"/>
    </location>
</feature>
<evidence type="ECO:0000259" key="9">
    <source>
        <dbReference type="PROSITE" id="PS51935"/>
    </source>
</evidence>
<dbReference type="PROSITE" id="PS51782">
    <property type="entry name" value="LYSM"/>
    <property type="match status" value="3"/>
</dbReference>
<feature type="domain" description="LysM" evidence="8">
    <location>
        <begin position="267"/>
        <end position="310"/>
    </location>
</feature>
<evidence type="ECO:0000259" key="8">
    <source>
        <dbReference type="PROSITE" id="PS51782"/>
    </source>
</evidence>
<dbReference type="SUPFAM" id="SSF54106">
    <property type="entry name" value="LysM domain"/>
    <property type="match status" value="3"/>
</dbReference>
<comment type="similarity">
    <text evidence="1">Belongs to the peptidase C40 family.</text>
</comment>
<evidence type="ECO:0000256" key="5">
    <source>
        <dbReference type="ARBA" id="ARBA00022801"/>
    </source>
</evidence>
<dbReference type="EMBL" id="JAFBEV010000002">
    <property type="protein sequence ID" value="MBM7656924.1"/>
    <property type="molecule type" value="Genomic_DNA"/>
</dbReference>
<dbReference type="PANTHER" id="PTHR47360">
    <property type="entry name" value="MUREIN DD-ENDOPEPTIDASE MEPS/MUREIN LD-CARBOXYPEPTIDASE"/>
    <property type="match status" value="1"/>
</dbReference>
<evidence type="ECO:0000256" key="1">
    <source>
        <dbReference type="ARBA" id="ARBA00007074"/>
    </source>
</evidence>
<dbReference type="Gene3D" id="3.10.350.10">
    <property type="entry name" value="LysM domain"/>
    <property type="match status" value="3"/>
</dbReference>
<dbReference type="Pfam" id="PF01476">
    <property type="entry name" value="LysM"/>
    <property type="match status" value="3"/>
</dbReference>
<reference evidence="10 11" key="1">
    <citation type="submission" date="2021-01" db="EMBL/GenBank/DDBJ databases">
        <title>Genomic Encyclopedia of Type Strains, Phase IV (KMG-IV): sequencing the most valuable type-strain genomes for metagenomic binning, comparative biology and taxonomic classification.</title>
        <authorList>
            <person name="Goeker M."/>
        </authorList>
    </citation>
    <scope>NUCLEOTIDE SEQUENCE [LARGE SCALE GENOMIC DNA]</scope>
    <source>
        <strain evidence="10 11">DSM 100968</strain>
    </source>
</reference>
<accession>A0ABS2Q559</accession>
<evidence type="ECO:0000256" key="2">
    <source>
        <dbReference type="ARBA" id="ARBA00022670"/>
    </source>
</evidence>
<dbReference type="PANTHER" id="PTHR47360:SF1">
    <property type="entry name" value="ENDOPEPTIDASE NLPC-RELATED"/>
    <property type="match status" value="1"/>
</dbReference>
<dbReference type="InterPro" id="IPR018392">
    <property type="entry name" value="LysM"/>
</dbReference>
<evidence type="ECO:0000256" key="3">
    <source>
        <dbReference type="ARBA" id="ARBA00022729"/>
    </source>
</evidence>
<evidence type="ECO:0000256" key="7">
    <source>
        <dbReference type="SAM" id="SignalP"/>
    </source>
</evidence>
<dbReference type="InterPro" id="IPR036779">
    <property type="entry name" value="LysM_dom_sf"/>
</dbReference>
<dbReference type="PROSITE" id="PS51935">
    <property type="entry name" value="NLPC_P60"/>
    <property type="match status" value="1"/>
</dbReference>
<feature type="signal peptide" evidence="7">
    <location>
        <begin position="1"/>
        <end position="25"/>
    </location>
</feature>
<evidence type="ECO:0000313" key="11">
    <source>
        <dbReference type="Proteomes" id="UP000823201"/>
    </source>
</evidence>
<dbReference type="Proteomes" id="UP000823201">
    <property type="component" value="Unassembled WGS sequence"/>
</dbReference>
<evidence type="ECO:0000256" key="4">
    <source>
        <dbReference type="ARBA" id="ARBA00022737"/>
    </source>
</evidence>
<comment type="caution">
    <text evidence="10">The sequence shown here is derived from an EMBL/GenBank/DDBJ whole genome shotgun (WGS) entry which is preliminary data.</text>
</comment>
<dbReference type="InterPro" id="IPR052062">
    <property type="entry name" value="Murein_DD/LD_carboxypeptidase"/>
</dbReference>
<dbReference type="SUPFAM" id="SSF54001">
    <property type="entry name" value="Cysteine proteinases"/>
    <property type="match status" value="1"/>
</dbReference>
<dbReference type="InterPro" id="IPR000064">
    <property type="entry name" value="NLP_P60_dom"/>
</dbReference>
<keyword evidence="6" id="KW-0788">Thiol protease</keyword>
<feature type="chain" id="PRO_5045444398" evidence="7">
    <location>
        <begin position="26"/>
        <end position="377"/>
    </location>
</feature>
<dbReference type="InterPro" id="IPR038765">
    <property type="entry name" value="Papain-like_cys_pep_sf"/>
</dbReference>
<feature type="domain" description="LysM" evidence="8">
    <location>
        <begin position="332"/>
        <end position="375"/>
    </location>
</feature>
<dbReference type="Gene3D" id="3.90.1720.10">
    <property type="entry name" value="endopeptidase domain like (from Nostoc punctiforme)"/>
    <property type="match status" value="1"/>
</dbReference>
<dbReference type="Pfam" id="PF00877">
    <property type="entry name" value="NLPC_P60"/>
    <property type="match status" value="1"/>
</dbReference>
<keyword evidence="5" id="KW-0378">Hydrolase</keyword>
<dbReference type="CDD" id="cd00118">
    <property type="entry name" value="LysM"/>
    <property type="match status" value="3"/>
</dbReference>
<sequence>MKKLVVPAALVGGVLFSATGQQAFAASGQDIVTEAMNYQGVPYSYGAPAFSTSSFDCSSFTQYIFNKVYGITLPRNSAQQATQGVAVSTSSLQSGDLLFFDTEGDGGIHHVGIYIGNGQMISAELTVGVHVTNVFSGGGSQNYWQPRFVSARRVVPTSSAASVSQAPSSVNTAAVSQSSVASTSQSAAVYKVKSGDTLWKIAKAHGTSVAALQSANGLKSDMIYPGQKLKLSRTAKTPATSTPSVSVSLTAAKTSVSSTVSSNSSGAIYKVKSGDSLWKIARTHRTTVQSIKSLNSLTSDRIYVGQQLKLSGSSSGQTVVQADLHKAASDSTSYVVKGGDSLWEISMLQNISVNQLMKANNLTSTLIYPGMRLVIPQ</sequence>
<proteinExistence type="inferred from homology"/>
<keyword evidence="11" id="KW-1185">Reference proteome</keyword>
<evidence type="ECO:0000313" key="10">
    <source>
        <dbReference type="EMBL" id="MBM7656924.1"/>
    </source>
</evidence>
<dbReference type="SMART" id="SM00257">
    <property type="entry name" value="LysM"/>
    <property type="match status" value="3"/>
</dbReference>
<protein>
    <submittedName>
        <fullName evidence="10">LysM repeat protein</fullName>
    </submittedName>
</protein>
<name>A0ABS2Q559_9BACL</name>
<organism evidence="10 11">
    <name type="scientific">Sporolactobacillus spathodeae</name>
    <dbReference type="NCBI Taxonomy" id="1465502"/>
    <lineage>
        <taxon>Bacteria</taxon>
        <taxon>Bacillati</taxon>
        <taxon>Bacillota</taxon>
        <taxon>Bacilli</taxon>
        <taxon>Bacillales</taxon>
        <taxon>Sporolactobacillaceae</taxon>
        <taxon>Sporolactobacillus</taxon>
    </lineage>
</organism>
<gene>
    <name evidence="10" type="ORF">JOC27_000361</name>
</gene>
<keyword evidence="2" id="KW-0645">Protease</keyword>
<feature type="domain" description="LysM" evidence="8">
    <location>
        <begin position="188"/>
        <end position="231"/>
    </location>
</feature>
<evidence type="ECO:0000256" key="6">
    <source>
        <dbReference type="ARBA" id="ARBA00022807"/>
    </source>
</evidence>